<organism evidence="8 9">
    <name type="scientific">Emergencia timonensis</name>
    <dbReference type="NCBI Taxonomy" id="1776384"/>
    <lineage>
        <taxon>Bacteria</taxon>
        <taxon>Bacillati</taxon>
        <taxon>Bacillota</taxon>
        <taxon>Clostridia</taxon>
        <taxon>Peptostreptococcales</taxon>
        <taxon>Anaerovoracaceae</taxon>
        <taxon>Emergencia</taxon>
    </lineage>
</organism>
<evidence type="ECO:0000256" key="2">
    <source>
        <dbReference type="ARBA" id="ARBA00007441"/>
    </source>
</evidence>
<keyword evidence="9" id="KW-1185">Reference proteome</keyword>
<keyword evidence="5" id="KW-0663">Pyridoxal phosphate</keyword>
<dbReference type="EMBL" id="QRMS01000005">
    <property type="protein sequence ID" value="RHJ85274.1"/>
    <property type="molecule type" value="Genomic_DNA"/>
</dbReference>
<gene>
    <name evidence="8" type="ORF">DW099_15330</name>
</gene>
<evidence type="ECO:0000256" key="5">
    <source>
        <dbReference type="ARBA" id="ARBA00022898"/>
    </source>
</evidence>
<dbReference type="Gene3D" id="3.90.1150.10">
    <property type="entry name" value="Aspartate Aminotransferase, domain 1"/>
    <property type="match status" value="1"/>
</dbReference>
<sequence length="379" mass="42046">MTTLIKEPLQRLSGSGIREFAQLAQKREGCISLTLGEPDFNTPDDIKGALKRALDSNLTHYAPNAGYDSLRKAIADYEHQKGVFYKSNEVIVTIGATEALFDALFAVIEPGDEVIVPVPAFSLYESIITMCDGKTVRLDTRESGFQIEEEQLRTAYSTRTKAVILNSPNNPTGTVYTEETLTCLHEFFKDKPVFIICDEVYSQLAFGTHRSLASCEDLKAQLIVVQSFSKPYAMTGFRAGYLLADRPIVEILEKVHQYNVVSIPSFVQAACEAALAFDYSTMRESYQRRTDYVCRRLSEMGLAVRPPDGGFYVFPSIAGLGMTSDAFCRRLIAEAGLALTPGSCFGGEGHVRISCCYAQEVLEEGMNRLERFVRSRGAF</sequence>
<accession>A0A415DXF5</accession>
<protein>
    <recommendedName>
        <fullName evidence="6">Aminotransferase</fullName>
        <ecNumber evidence="6">2.6.1.-</ecNumber>
    </recommendedName>
</protein>
<keyword evidence="3 6" id="KW-0032">Aminotransferase</keyword>
<evidence type="ECO:0000256" key="1">
    <source>
        <dbReference type="ARBA" id="ARBA00001933"/>
    </source>
</evidence>
<dbReference type="AlphaFoldDB" id="A0A415DXF5"/>
<dbReference type="GO" id="GO:0030170">
    <property type="term" value="F:pyridoxal phosphate binding"/>
    <property type="evidence" value="ECO:0007669"/>
    <property type="project" value="InterPro"/>
</dbReference>
<reference evidence="8 9" key="1">
    <citation type="submission" date="2018-08" db="EMBL/GenBank/DDBJ databases">
        <title>A genome reference for cultivated species of the human gut microbiota.</title>
        <authorList>
            <person name="Zou Y."/>
            <person name="Xue W."/>
            <person name="Luo G."/>
        </authorList>
    </citation>
    <scope>NUCLEOTIDE SEQUENCE [LARGE SCALE GENOMIC DNA]</scope>
    <source>
        <strain evidence="8 9">AM07-24</strain>
    </source>
</reference>
<dbReference type="EC" id="2.6.1.-" evidence="6"/>
<dbReference type="SUPFAM" id="SSF53383">
    <property type="entry name" value="PLP-dependent transferases"/>
    <property type="match status" value="1"/>
</dbReference>
<comment type="cofactor">
    <cofactor evidence="1 6">
        <name>pyridoxal 5'-phosphate</name>
        <dbReference type="ChEBI" id="CHEBI:597326"/>
    </cofactor>
</comment>
<evidence type="ECO:0000313" key="8">
    <source>
        <dbReference type="EMBL" id="RHJ85274.1"/>
    </source>
</evidence>
<comment type="caution">
    <text evidence="8">The sequence shown here is derived from an EMBL/GenBank/DDBJ whole genome shotgun (WGS) entry which is preliminary data.</text>
</comment>
<evidence type="ECO:0000313" key="9">
    <source>
        <dbReference type="Proteomes" id="UP000284841"/>
    </source>
</evidence>
<keyword evidence="4 6" id="KW-0808">Transferase</keyword>
<dbReference type="OrthoDB" id="9802328at2"/>
<evidence type="ECO:0000259" key="7">
    <source>
        <dbReference type="Pfam" id="PF00155"/>
    </source>
</evidence>
<dbReference type="STRING" id="1776384.GCA_900086585_00078"/>
<evidence type="ECO:0000256" key="3">
    <source>
        <dbReference type="ARBA" id="ARBA00022576"/>
    </source>
</evidence>
<dbReference type="PROSITE" id="PS00105">
    <property type="entry name" value="AA_TRANSFER_CLASS_1"/>
    <property type="match status" value="1"/>
</dbReference>
<dbReference type="GO" id="GO:0008483">
    <property type="term" value="F:transaminase activity"/>
    <property type="evidence" value="ECO:0007669"/>
    <property type="project" value="UniProtKB-KW"/>
</dbReference>
<dbReference type="InterPro" id="IPR015421">
    <property type="entry name" value="PyrdxlP-dep_Trfase_major"/>
</dbReference>
<dbReference type="GO" id="GO:0006520">
    <property type="term" value="P:amino acid metabolic process"/>
    <property type="evidence" value="ECO:0007669"/>
    <property type="project" value="InterPro"/>
</dbReference>
<name>A0A415DXF5_9FIRM</name>
<feature type="domain" description="Aminotransferase class I/classII large" evidence="7">
    <location>
        <begin position="30"/>
        <end position="369"/>
    </location>
</feature>
<dbReference type="Gene3D" id="3.40.640.10">
    <property type="entry name" value="Type I PLP-dependent aspartate aminotransferase-like (Major domain)"/>
    <property type="match status" value="1"/>
</dbReference>
<dbReference type="InterPro" id="IPR015422">
    <property type="entry name" value="PyrdxlP-dep_Trfase_small"/>
</dbReference>
<comment type="similarity">
    <text evidence="2 6">Belongs to the class-I pyridoxal-phosphate-dependent aminotransferase family.</text>
</comment>
<dbReference type="PRINTS" id="PR00753">
    <property type="entry name" value="ACCSYNTHASE"/>
</dbReference>
<evidence type="ECO:0000256" key="6">
    <source>
        <dbReference type="RuleBase" id="RU000481"/>
    </source>
</evidence>
<dbReference type="RefSeq" id="WP_118336398.1">
    <property type="nucleotide sequence ID" value="NZ_AP025568.1"/>
</dbReference>
<dbReference type="Pfam" id="PF00155">
    <property type="entry name" value="Aminotran_1_2"/>
    <property type="match status" value="1"/>
</dbReference>
<dbReference type="InterPro" id="IPR050596">
    <property type="entry name" value="AspAT/PAT-like"/>
</dbReference>
<dbReference type="Proteomes" id="UP000284841">
    <property type="component" value="Unassembled WGS sequence"/>
</dbReference>
<evidence type="ECO:0000256" key="4">
    <source>
        <dbReference type="ARBA" id="ARBA00022679"/>
    </source>
</evidence>
<dbReference type="CDD" id="cd00609">
    <property type="entry name" value="AAT_like"/>
    <property type="match status" value="1"/>
</dbReference>
<dbReference type="PANTHER" id="PTHR46383:SF4">
    <property type="entry name" value="AMINOTRANSFERASE"/>
    <property type="match status" value="1"/>
</dbReference>
<dbReference type="InterPro" id="IPR004839">
    <property type="entry name" value="Aminotransferase_I/II_large"/>
</dbReference>
<dbReference type="InterPro" id="IPR015424">
    <property type="entry name" value="PyrdxlP-dep_Trfase"/>
</dbReference>
<dbReference type="InterPro" id="IPR004838">
    <property type="entry name" value="NHTrfase_class1_PyrdxlP-BS"/>
</dbReference>
<dbReference type="PANTHER" id="PTHR46383">
    <property type="entry name" value="ASPARTATE AMINOTRANSFERASE"/>
    <property type="match status" value="1"/>
</dbReference>
<proteinExistence type="inferred from homology"/>